<feature type="region of interest" description="Disordered" evidence="1">
    <location>
        <begin position="178"/>
        <end position="259"/>
    </location>
</feature>
<reference evidence="4" key="2">
    <citation type="submission" date="2015-01" db="EMBL/GenBank/DDBJ databases">
        <title>Evolutionary Origins and Diversification of the Mycorrhizal Mutualists.</title>
        <authorList>
            <consortium name="DOE Joint Genome Institute"/>
            <consortium name="Mycorrhizal Genomics Consortium"/>
            <person name="Kohler A."/>
            <person name="Kuo A."/>
            <person name="Nagy L.G."/>
            <person name="Floudas D."/>
            <person name="Copeland A."/>
            <person name="Barry K.W."/>
            <person name="Cichocki N."/>
            <person name="Veneault-Fourrey C."/>
            <person name="LaButti K."/>
            <person name="Lindquist E.A."/>
            <person name="Lipzen A."/>
            <person name="Lundell T."/>
            <person name="Morin E."/>
            <person name="Murat C."/>
            <person name="Riley R."/>
            <person name="Ohm R."/>
            <person name="Sun H."/>
            <person name="Tunlid A."/>
            <person name="Henrissat B."/>
            <person name="Grigoriev I.V."/>
            <person name="Hibbett D.S."/>
            <person name="Martin F."/>
        </authorList>
    </citation>
    <scope>NUCLEOTIDE SEQUENCE [LARGE SCALE GENOMIC DNA]</scope>
    <source>
        <strain evidence="4">441</strain>
    </source>
</reference>
<evidence type="ECO:0000313" key="4">
    <source>
        <dbReference type="Proteomes" id="UP000054018"/>
    </source>
</evidence>
<proteinExistence type="predicted"/>
<reference evidence="3 4" key="1">
    <citation type="submission" date="2014-04" db="EMBL/GenBank/DDBJ databases">
        <authorList>
            <consortium name="DOE Joint Genome Institute"/>
            <person name="Kuo A."/>
            <person name="Kohler A."/>
            <person name="Costa M.D."/>
            <person name="Nagy L.G."/>
            <person name="Floudas D."/>
            <person name="Copeland A."/>
            <person name="Barry K.W."/>
            <person name="Cichocki N."/>
            <person name="Veneault-Fourrey C."/>
            <person name="LaButti K."/>
            <person name="Lindquist E.A."/>
            <person name="Lipzen A."/>
            <person name="Lundell T."/>
            <person name="Morin E."/>
            <person name="Murat C."/>
            <person name="Sun H."/>
            <person name="Tunlid A."/>
            <person name="Henrissat B."/>
            <person name="Grigoriev I.V."/>
            <person name="Hibbett D.S."/>
            <person name="Martin F."/>
            <person name="Nordberg H.P."/>
            <person name="Cantor M.N."/>
            <person name="Hua S.X."/>
        </authorList>
    </citation>
    <scope>NUCLEOTIDE SEQUENCE [LARGE SCALE GENOMIC DNA]</scope>
    <source>
        <strain evidence="3 4">441</strain>
    </source>
</reference>
<dbReference type="GO" id="GO:0008270">
    <property type="term" value="F:zinc ion binding"/>
    <property type="evidence" value="ECO:0007669"/>
    <property type="project" value="InterPro"/>
</dbReference>
<name>A0A0C9YGF3_9AGAM</name>
<dbReference type="HOGENOM" id="CLU_060787_0_0_1"/>
<dbReference type="Proteomes" id="UP000054018">
    <property type="component" value="Unassembled WGS sequence"/>
</dbReference>
<evidence type="ECO:0000256" key="1">
    <source>
        <dbReference type="SAM" id="MobiDB-lite"/>
    </source>
</evidence>
<feature type="compositionally biased region" description="Polar residues" evidence="1">
    <location>
        <begin position="235"/>
        <end position="254"/>
    </location>
</feature>
<dbReference type="SUPFAM" id="SSF57701">
    <property type="entry name" value="Zn2/Cys6 DNA-binding domain"/>
    <property type="match status" value="1"/>
</dbReference>
<accession>A0A0C9YGF3</accession>
<dbReference type="Gene3D" id="4.10.240.10">
    <property type="entry name" value="Zn(2)-C6 fungal-type DNA-binding domain"/>
    <property type="match status" value="1"/>
</dbReference>
<feature type="region of interest" description="Disordered" evidence="1">
    <location>
        <begin position="323"/>
        <end position="384"/>
    </location>
</feature>
<feature type="compositionally biased region" description="Low complexity" evidence="1">
    <location>
        <begin position="82"/>
        <end position="112"/>
    </location>
</feature>
<protein>
    <recommendedName>
        <fullName evidence="2">Zn(2)-C6 fungal-type domain-containing protein</fullName>
    </recommendedName>
</protein>
<feature type="compositionally biased region" description="Low complexity" evidence="1">
    <location>
        <begin position="336"/>
        <end position="359"/>
    </location>
</feature>
<gene>
    <name evidence="3" type="ORF">PISMIDRAFT_16314</name>
</gene>
<dbReference type="AlphaFoldDB" id="A0A0C9YGF3"/>
<dbReference type="PROSITE" id="PS50048">
    <property type="entry name" value="ZN2_CY6_FUNGAL_2"/>
    <property type="match status" value="1"/>
</dbReference>
<dbReference type="GO" id="GO:0000981">
    <property type="term" value="F:DNA-binding transcription factor activity, RNA polymerase II-specific"/>
    <property type="evidence" value="ECO:0007669"/>
    <property type="project" value="InterPro"/>
</dbReference>
<feature type="domain" description="Zn(2)-C6 fungal-type" evidence="2">
    <location>
        <begin position="280"/>
        <end position="314"/>
    </location>
</feature>
<sequence>MVNRSSSVSNDSCGGFALNNPSPLHYPYPHEQWALIASDCAPPPYRSYALVGSLGDAPSYQPGHLAITSTTATYPRSQPMEQPQSSTQTLYSSTSPSEYPPTDSSYTRDSSSSLRYSSLDFSCIGYGSNSVSPMTDNGDSLMDHFPVPPPSVPTVSSSYFLCSSHQDAEQFFEQTLAAAPQPPQSLTASSAEESGDRTESDCKTRMTVPSQACSSNDPAQVNTPVPYKQTPACDFSTSEQAPSRRTQSPSPRTHQQAQASLIAQQLHPRGKSTGKKPALACLFCRKRKIACGPPLPGTIKTCSQCARRCLKCEYPLESRRGMHMKRRSRVPPAGSPSPGLSGSSMALPTSTTNGTSGPTAKADGASRPIKALYKGRKRSSDKQT</sequence>
<feature type="region of interest" description="Disordered" evidence="1">
    <location>
        <begin position="73"/>
        <end position="112"/>
    </location>
</feature>
<dbReference type="OrthoDB" id="39175at2759"/>
<keyword evidence="4" id="KW-1185">Reference proteome</keyword>
<dbReference type="SMART" id="SM00066">
    <property type="entry name" value="GAL4"/>
    <property type="match status" value="1"/>
</dbReference>
<organism evidence="3 4">
    <name type="scientific">Pisolithus microcarpus 441</name>
    <dbReference type="NCBI Taxonomy" id="765257"/>
    <lineage>
        <taxon>Eukaryota</taxon>
        <taxon>Fungi</taxon>
        <taxon>Dikarya</taxon>
        <taxon>Basidiomycota</taxon>
        <taxon>Agaricomycotina</taxon>
        <taxon>Agaricomycetes</taxon>
        <taxon>Agaricomycetidae</taxon>
        <taxon>Boletales</taxon>
        <taxon>Sclerodermatineae</taxon>
        <taxon>Pisolithaceae</taxon>
        <taxon>Pisolithus</taxon>
    </lineage>
</organism>
<dbReference type="EMBL" id="KN833879">
    <property type="protein sequence ID" value="KIK15741.1"/>
    <property type="molecule type" value="Genomic_DNA"/>
</dbReference>
<feature type="compositionally biased region" description="Basic and acidic residues" evidence="1">
    <location>
        <begin position="194"/>
        <end position="204"/>
    </location>
</feature>
<evidence type="ECO:0000259" key="2">
    <source>
        <dbReference type="PROSITE" id="PS50048"/>
    </source>
</evidence>
<dbReference type="InterPro" id="IPR036864">
    <property type="entry name" value="Zn2-C6_fun-type_DNA-bd_sf"/>
</dbReference>
<feature type="compositionally biased region" description="Polar residues" evidence="1">
    <location>
        <begin position="207"/>
        <end position="223"/>
    </location>
</feature>
<evidence type="ECO:0000313" key="3">
    <source>
        <dbReference type="EMBL" id="KIK15741.1"/>
    </source>
</evidence>
<dbReference type="CDD" id="cd00067">
    <property type="entry name" value="GAL4"/>
    <property type="match status" value="1"/>
</dbReference>
<dbReference type="InterPro" id="IPR001138">
    <property type="entry name" value="Zn2Cys6_DnaBD"/>
</dbReference>
<dbReference type="STRING" id="765257.A0A0C9YGF3"/>
<dbReference type="PROSITE" id="PS00463">
    <property type="entry name" value="ZN2_CY6_FUNGAL_1"/>
    <property type="match status" value="1"/>
</dbReference>